<gene>
    <name evidence="1" type="ORF">GC102_06075</name>
</gene>
<evidence type="ECO:0000313" key="2">
    <source>
        <dbReference type="Proteomes" id="UP000658690"/>
    </source>
</evidence>
<sequence length="262" mass="29670">MAFIDCHFYSESLKISTSMYVILPQSTHSQIGLVNRAGGTKHPTLYLLHGLSDDHTIWMRRTSIERYAALLGIAVVMPAVNRSYYANMANGYNYWSFISEELSALARSFFPLSDQKEDNFVAGLSMGGYGAFKLALNFPNKFAAAASLSGPMDVSDNQINGLGEEFQQVFGDRSTIHGSTNDLFHLADKVSQTNIAAPLLYQYCGTEDYTYESNKRFRDHCSKLGLDLTYEEEPGTHEWGYWDRKIQTVLEWLPLRQEKLRN</sequence>
<dbReference type="Gene3D" id="3.40.50.1820">
    <property type="entry name" value="alpha/beta hydrolase"/>
    <property type="match status" value="1"/>
</dbReference>
<dbReference type="InterPro" id="IPR050583">
    <property type="entry name" value="Mycobacterial_A85_antigen"/>
</dbReference>
<keyword evidence="2" id="KW-1185">Reference proteome</keyword>
<protein>
    <submittedName>
        <fullName evidence="1">Esterase family protein</fullName>
    </submittedName>
</protein>
<dbReference type="SUPFAM" id="SSF53474">
    <property type="entry name" value="alpha/beta-Hydrolases"/>
    <property type="match status" value="1"/>
</dbReference>
<evidence type="ECO:0000313" key="1">
    <source>
        <dbReference type="EMBL" id="NOU85350.1"/>
    </source>
</evidence>
<dbReference type="InterPro" id="IPR029058">
    <property type="entry name" value="AB_hydrolase_fold"/>
</dbReference>
<dbReference type="PANTHER" id="PTHR48098">
    <property type="entry name" value="ENTEROCHELIN ESTERASE-RELATED"/>
    <property type="match status" value="1"/>
</dbReference>
<reference evidence="1 2" key="1">
    <citation type="submission" date="2019-10" db="EMBL/GenBank/DDBJ databases">
        <title>Description of Paenibacillus choica sp. nov.</title>
        <authorList>
            <person name="Carlier A."/>
            <person name="Qi S."/>
        </authorList>
    </citation>
    <scope>NUCLEOTIDE SEQUENCE [LARGE SCALE GENOMIC DNA]</scope>
    <source>
        <strain evidence="1 2">LMG 31460</strain>
    </source>
</reference>
<accession>A0ABX1YW59</accession>
<proteinExistence type="predicted"/>
<dbReference type="Proteomes" id="UP000658690">
    <property type="component" value="Unassembled WGS sequence"/>
</dbReference>
<dbReference type="PANTHER" id="PTHR48098:SF1">
    <property type="entry name" value="DIACYLGLYCEROL ACYLTRANSFERASE_MYCOLYLTRANSFERASE AG85A"/>
    <property type="match status" value="1"/>
</dbReference>
<organism evidence="1 2">
    <name type="scientific">Paenibacillus germinis</name>
    <dbReference type="NCBI Taxonomy" id="2654979"/>
    <lineage>
        <taxon>Bacteria</taxon>
        <taxon>Bacillati</taxon>
        <taxon>Bacillota</taxon>
        <taxon>Bacilli</taxon>
        <taxon>Bacillales</taxon>
        <taxon>Paenibacillaceae</taxon>
        <taxon>Paenibacillus</taxon>
    </lineage>
</organism>
<comment type="caution">
    <text evidence="1">The sequence shown here is derived from an EMBL/GenBank/DDBJ whole genome shotgun (WGS) entry which is preliminary data.</text>
</comment>
<name>A0ABX1YW59_9BACL</name>
<dbReference type="Pfam" id="PF00756">
    <property type="entry name" value="Esterase"/>
    <property type="match status" value="1"/>
</dbReference>
<dbReference type="InterPro" id="IPR000801">
    <property type="entry name" value="Esterase-like"/>
</dbReference>
<dbReference type="RefSeq" id="WP_171688669.1">
    <property type="nucleotide sequence ID" value="NZ_WHOC01000028.1"/>
</dbReference>
<dbReference type="EMBL" id="WHOC01000028">
    <property type="protein sequence ID" value="NOU85350.1"/>
    <property type="molecule type" value="Genomic_DNA"/>
</dbReference>